<dbReference type="SMART" id="SM00401">
    <property type="entry name" value="ZnF_GATA"/>
    <property type="match status" value="1"/>
</dbReference>
<evidence type="ECO:0000256" key="5">
    <source>
        <dbReference type="ARBA" id="ARBA00023015"/>
    </source>
</evidence>
<comment type="subcellular location">
    <subcellularLocation>
        <location evidence="1">Nucleus</location>
    </subcellularLocation>
</comment>
<dbReference type="GO" id="GO:0045944">
    <property type="term" value="P:positive regulation of transcription by RNA polymerase II"/>
    <property type="evidence" value="ECO:0007669"/>
    <property type="project" value="TreeGrafter"/>
</dbReference>
<feature type="compositionally biased region" description="Polar residues" evidence="9">
    <location>
        <begin position="314"/>
        <end position="323"/>
    </location>
</feature>
<dbReference type="Proteomes" id="UP001487740">
    <property type="component" value="Unassembled WGS sequence"/>
</dbReference>
<dbReference type="SUPFAM" id="SSF57716">
    <property type="entry name" value="Glucocorticoid receptor-like (DNA-binding domain)"/>
    <property type="match status" value="1"/>
</dbReference>
<dbReference type="PROSITE" id="PS00344">
    <property type="entry name" value="GATA_ZN_FINGER_1"/>
    <property type="match status" value="1"/>
</dbReference>
<keyword evidence="3 8" id="KW-0863">Zinc-finger</keyword>
<dbReference type="InterPro" id="IPR039355">
    <property type="entry name" value="Transcription_factor_GATA"/>
</dbReference>
<sequence>MKFFVKYEVSTRLPATPLLRPPLARRPPSTASLKSCCRVTLPLRGSGAGGVKCQVFCSSAQRRAGTSCANCKTTTTTLWRRNQNGEPVCNACGLYYKLHNEKEGQEAQEVEGEGVCGSDGQWGSRGVGDRATGHEGNKQPDTRLWSGRTLCFDNLGESPPISEAHVAAADRAIRDGSRRKEGARETEPGRDGAEGEAERTAEINRHLALSGVKQYRSIAEPPGVTLAPRGTVNTCHSGRRTDVIRHLTQRRDLLWPPAVLARRSDGHWQPAWLCFTLPPGTRASGPAPPAPPRGLALDTDTLMHDTQMHPSPPRQSDSRPTCG</sequence>
<evidence type="ECO:0000256" key="9">
    <source>
        <dbReference type="SAM" id="MobiDB-lite"/>
    </source>
</evidence>
<name>A0AAW0UQ43_SCYPA</name>
<dbReference type="GO" id="GO:0000978">
    <property type="term" value="F:RNA polymerase II cis-regulatory region sequence-specific DNA binding"/>
    <property type="evidence" value="ECO:0007669"/>
    <property type="project" value="TreeGrafter"/>
</dbReference>
<dbReference type="PANTHER" id="PTHR10071:SF281">
    <property type="entry name" value="BOX A-BINDING FACTOR-RELATED"/>
    <property type="match status" value="1"/>
</dbReference>
<evidence type="ECO:0000259" key="10">
    <source>
        <dbReference type="PROSITE" id="PS50114"/>
    </source>
</evidence>
<organism evidence="11 12">
    <name type="scientific">Scylla paramamosain</name>
    <name type="common">Mud crab</name>
    <dbReference type="NCBI Taxonomy" id="85552"/>
    <lineage>
        <taxon>Eukaryota</taxon>
        <taxon>Metazoa</taxon>
        <taxon>Ecdysozoa</taxon>
        <taxon>Arthropoda</taxon>
        <taxon>Crustacea</taxon>
        <taxon>Multicrustacea</taxon>
        <taxon>Malacostraca</taxon>
        <taxon>Eumalacostraca</taxon>
        <taxon>Eucarida</taxon>
        <taxon>Decapoda</taxon>
        <taxon>Pleocyemata</taxon>
        <taxon>Brachyura</taxon>
        <taxon>Eubrachyura</taxon>
        <taxon>Portunoidea</taxon>
        <taxon>Portunidae</taxon>
        <taxon>Portuninae</taxon>
        <taxon>Scylla</taxon>
    </lineage>
</organism>
<dbReference type="CDD" id="cd00202">
    <property type="entry name" value="ZnF_GATA"/>
    <property type="match status" value="1"/>
</dbReference>
<feature type="region of interest" description="Disordered" evidence="9">
    <location>
        <begin position="172"/>
        <end position="199"/>
    </location>
</feature>
<dbReference type="InterPro" id="IPR000679">
    <property type="entry name" value="Znf_GATA"/>
</dbReference>
<reference evidence="11 12" key="1">
    <citation type="submission" date="2023-03" db="EMBL/GenBank/DDBJ databases">
        <title>High-quality genome of Scylla paramamosain provides insights in environmental adaptation.</title>
        <authorList>
            <person name="Zhang L."/>
        </authorList>
    </citation>
    <scope>NUCLEOTIDE SEQUENCE [LARGE SCALE GENOMIC DNA]</scope>
    <source>
        <strain evidence="11">LZ_2023a</strain>
        <tissue evidence="11">Muscle</tissue>
    </source>
</reference>
<dbReference type="GO" id="GO:0000981">
    <property type="term" value="F:DNA-binding transcription factor activity, RNA polymerase II-specific"/>
    <property type="evidence" value="ECO:0007669"/>
    <property type="project" value="TreeGrafter"/>
</dbReference>
<evidence type="ECO:0000256" key="3">
    <source>
        <dbReference type="ARBA" id="ARBA00022771"/>
    </source>
</evidence>
<evidence type="ECO:0000313" key="11">
    <source>
        <dbReference type="EMBL" id="KAK8402274.1"/>
    </source>
</evidence>
<accession>A0AAW0UQ43</accession>
<evidence type="ECO:0000256" key="1">
    <source>
        <dbReference type="ARBA" id="ARBA00004123"/>
    </source>
</evidence>
<evidence type="ECO:0000256" key="6">
    <source>
        <dbReference type="ARBA" id="ARBA00023163"/>
    </source>
</evidence>
<feature type="region of interest" description="Disordered" evidence="9">
    <location>
        <begin position="282"/>
        <end position="323"/>
    </location>
</feature>
<dbReference type="GO" id="GO:0008270">
    <property type="term" value="F:zinc ion binding"/>
    <property type="evidence" value="ECO:0007669"/>
    <property type="project" value="UniProtKB-KW"/>
</dbReference>
<keyword evidence="7" id="KW-0539">Nucleus</keyword>
<keyword evidence="6" id="KW-0804">Transcription</keyword>
<keyword evidence="12" id="KW-1185">Reference proteome</keyword>
<dbReference type="PRINTS" id="PR00619">
    <property type="entry name" value="GATAZNFINGER"/>
</dbReference>
<dbReference type="GO" id="GO:0005634">
    <property type="term" value="C:nucleus"/>
    <property type="evidence" value="ECO:0007669"/>
    <property type="project" value="UniProtKB-SubCell"/>
</dbReference>
<evidence type="ECO:0000313" key="12">
    <source>
        <dbReference type="Proteomes" id="UP001487740"/>
    </source>
</evidence>
<keyword evidence="4" id="KW-0862">Zinc</keyword>
<evidence type="ECO:0000256" key="4">
    <source>
        <dbReference type="ARBA" id="ARBA00022833"/>
    </source>
</evidence>
<dbReference type="AlphaFoldDB" id="A0AAW0UQ43"/>
<proteinExistence type="predicted"/>
<dbReference type="InterPro" id="IPR013088">
    <property type="entry name" value="Znf_NHR/GATA"/>
</dbReference>
<dbReference type="EMBL" id="JARAKH010000007">
    <property type="protein sequence ID" value="KAK8402274.1"/>
    <property type="molecule type" value="Genomic_DNA"/>
</dbReference>
<keyword evidence="2" id="KW-0479">Metal-binding</keyword>
<evidence type="ECO:0000256" key="7">
    <source>
        <dbReference type="ARBA" id="ARBA00023242"/>
    </source>
</evidence>
<dbReference type="PANTHER" id="PTHR10071">
    <property type="entry name" value="TRANSCRIPTION FACTOR GATA FAMILY MEMBER"/>
    <property type="match status" value="1"/>
</dbReference>
<dbReference type="Pfam" id="PF00320">
    <property type="entry name" value="GATA"/>
    <property type="match status" value="1"/>
</dbReference>
<comment type="caution">
    <text evidence="11">The sequence shown here is derived from an EMBL/GenBank/DDBJ whole genome shotgun (WGS) entry which is preliminary data.</text>
</comment>
<dbReference type="GO" id="GO:0045165">
    <property type="term" value="P:cell fate commitment"/>
    <property type="evidence" value="ECO:0007669"/>
    <property type="project" value="TreeGrafter"/>
</dbReference>
<feature type="domain" description="GATA-type" evidence="10">
    <location>
        <begin position="62"/>
        <end position="100"/>
    </location>
</feature>
<keyword evidence="5" id="KW-0805">Transcription regulation</keyword>
<dbReference type="PROSITE" id="PS50114">
    <property type="entry name" value="GATA_ZN_FINGER_2"/>
    <property type="match status" value="1"/>
</dbReference>
<evidence type="ECO:0000256" key="2">
    <source>
        <dbReference type="ARBA" id="ARBA00022723"/>
    </source>
</evidence>
<dbReference type="GO" id="GO:0000122">
    <property type="term" value="P:negative regulation of transcription by RNA polymerase II"/>
    <property type="evidence" value="ECO:0007669"/>
    <property type="project" value="TreeGrafter"/>
</dbReference>
<feature type="region of interest" description="Disordered" evidence="9">
    <location>
        <begin position="113"/>
        <end position="142"/>
    </location>
</feature>
<gene>
    <name evidence="11" type="ORF">O3P69_000585</name>
</gene>
<evidence type="ECO:0000256" key="8">
    <source>
        <dbReference type="PROSITE-ProRule" id="PRU00094"/>
    </source>
</evidence>
<dbReference type="Gene3D" id="3.30.50.10">
    <property type="entry name" value="Erythroid Transcription Factor GATA-1, subunit A"/>
    <property type="match status" value="1"/>
</dbReference>
<protein>
    <recommendedName>
        <fullName evidence="10">GATA-type domain-containing protein</fullName>
    </recommendedName>
</protein>
<feature type="compositionally biased region" description="Basic and acidic residues" evidence="9">
    <location>
        <begin position="127"/>
        <end position="141"/>
    </location>
</feature>